<comment type="caution">
    <text evidence="1">The sequence shown here is derived from an EMBL/GenBank/DDBJ whole genome shotgun (WGS) entry which is preliminary data.</text>
</comment>
<gene>
    <name evidence="1" type="ORF">ARHIZOSPH14_19170</name>
</gene>
<protein>
    <submittedName>
        <fullName evidence="1">Uncharacterized protein</fullName>
    </submittedName>
</protein>
<dbReference type="EMBL" id="BSDP01000001">
    <property type="protein sequence ID" value="GLI27675.1"/>
    <property type="molecule type" value="Genomic_DNA"/>
</dbReference>
<accession>A0A9W6FPP5</accession>
<dbReference type="AlphaFoldDB" id="A0A9W6FPP5"/>
<dbReference type="Proteomes" id="UP001144396">
    <property type="component" value="Unassembled WGS sequence"/>
</dbReference>
<sequence length="79" mass="8316">MTESIDLPLTGSDACPDCGSGSTVQVVYGLTDDVLDEAIADGAVVHGGWFPTDFAPTRHCKSCHAQWVDTDEYLGALAD</sequence>
<name>A0A9W6FPP5_9MICO</name>
<organism evidence="1 2">
    <name type="scientific">Agromyces rhizosphaerae</name>
    <dbReference type="NCBI Taxonomy" id="88374"/>
    <lineage>
        <taxon>Bacteria</taxon>
        <taxon>Bacillati</taxon>
        <taxon>Actinomycetota</taxon>
        <taxon>Actinomycetes</taxon>
        <taxon>Micrococcales</taxon>
        <taxon>Microbacteriaceae</taxon>
        <taxon>Agromyces</taxon>
    </lineage>
</organism>
<evidence type="ECO:0000313" key="1">
    <source>
        <dbReference type="EMBL" id="GLI27675.1"/>
    </source>
</evidence>
<evidence type="ECO:0000313" key="2">
    <source>
        <dbReference type="Proteomes" id="UP001144396"/>
    </source>
</evidence>
<reference evidence="1" key="1">
    <citation type="submission" date="2022-12" db="EMBL/GenBank/DDBJ databases">
        <title>Reference genome sequencing for broad-spectrum identification of bacterial and archaeal isolates by mass spectrometry.</title>
        <authorList>
            <person name="Sekiguchi Y."/>
            <person name="Tourlousse D.M."/>
        </authorList>
    </citation>
    <scope>NUCLEOTIDE SEQUENCE</scope>
    <source>
        <strain evidence="1">14</strain>
    </source>
</reference>
<keyword evidence="2" id="KW-1185">Reference proteome</keyword>
<proteinExistence type="predicted"/>